<dbReference type="InterPro" id="IPR026680">
    <property type="entry name" value="CCDC137"/>
</dbReference>
<feature type="region of interest" description="Disordered" evidence="1">
    <location>
        <begin position="149"/>
        <end position="198"/>
    </location>
</feature>
<feature type="compositionally biased region" description="Low complexity" evidence="1">
    <location>
        <begin position="164"/>
        <end position="190"/>
    </location>
</feature>
<keyword evidence="3" id="KW-1185">Reference proteome</keyword>
<comment type="caution">
    <text evidence="2">The sequence shown here is derived from an EMBL/GenBank/DDBJ whole genome shotgun (WGS) entry which is preliminary data.</text>
</comment>
<gene>
    <name evidence="2" type="ORF">BCR42DRAFT_403475</name>
</gene>
<proteinExistence type="predicted"/>
<feature type="region of interest" description="Disordered" evidence="1">
    <location>
        <begin position="1"/>
        <end position="122"/>
    </location>
</feature>
<dbReference type="Proteomes" id="UP000193560">
    <property type="component" value="Unassembled WGS sequence"/>
</dbReference>
<dbReference type="GO" id="GO:0005634">
    <property type="term" value="C:nucleus"/>
    <property type="evidence" value="ECO:0007669"/>
    <property type="project" value="TreeGrafter"/>
</dbReference>
<dbReference type="OrthoDB" id="5876637at2759"/>
<feature type="compositionally biased region" description="Basic and acidic residues" evidence="1">
    <location>
        <begin position="71"/>
        <end position="90"/>
    </location>
</feature>
<feature type="compositionally biased region" description="Basic residues" evidence="1">
    <location>
        <begin position="91"/>
        <end position="107"/>
    </location>
</feature>
<feature type="region of interest" description="Disordered" evidence="1">
    <location>
        <begin position="206"/>
        <end position="225"/>
    </location>
</feature>
<name>A0A1X2IZG6_9FUNG</name>
<evidence type="ECO:0000313" key="3">
    <source>
        <dbReference type="Proteomes" id="UP000193560"/>
    </source>
</evidence>
<dbReference type="PANTHER" id="PTHR21838:SF2">
    <property type="entry name" value="COILED-COIL DOMAIN-CONTAINING PROTEIN 137"/>
    <property type="match status" value="1"/>
</dbReference>
<dbReference type="AlphaFoldDB" id="A0A1X2IZG6"/>
<accession>A0A1X2IZG6</accession>
<protein>
    <submittedName>
        <fullName evidence="2">Uncharacterized protein</fullName>
    </submittedName>
</protein>
<dbReference type="PANTHER" id="PTHR21838">
    <property type="entry name" value="COILED-COIL DOMAIN-CONTAINING PROTEIN 137"/>
    <property type="match status" value="1"/>
</dbReference>
<organism evidence="2 3">
    <name type="scientific">Absidia repens</name>
    <dbReference type="NCBI Taxonomy" id="90262"/>
    <lineage>
        <taxon>Eukaryota</taxon>
        <taxon>Fungi</taxon>
        <taxon>Fungi incertae sedis</taxon>
        <taxon>Mucoromycota</taxon>
        <taxon>Mucoromycotina</taxon>
        <taxon>Mucoromycetes</taxon>
        <taxon>Mucorales</taxon>
        <taxon>Cunninghamellaceae</taxon>
        <taxon>Absidia</taxon>
    </lineage>
</organism>
<feature type="compositionally biased region" description="Basic and acidic residues" evidence="1">
    <location>
        <begin position="108"/>
        <end position="122"/>
    </location>
</feature>
<dbReference type="EMBL" id="MCGE01000002">
    <property type="protein sequence ID" value="ORZ24697.1"/>
    <property type="molecule type" value="Genomic_DNA"/>
</dbReference>
<sequence length="250" mass="28636">MPHKRSKASVRNERRKNINLPAQDSDLNHDAPKGFLRMMRMKEQIEQNRKKKKEKGTTPKTTDQPTIQPGERMKDFALRVENEYRADMNKAHKSTKPLTERKKRNRQARKEKEANKKQKIVDKYGGRDFDDLKDNVKFGEVADAPPIFKKLPKARGQNKQVLEAKTQAAASTSTTKKVDGNNGDQDTNGGYESEEDENMKMLKASHKRKLANMSASAKKALEDERERTISMYRAKKAKKMEDSGLTPSFV</sequence>
<evidence type="ECO:0000313" key="2">
    <source>
        <dbReference type="EMBL" id="ORZ24697.1"/>
    </source>
</evidence>
<reference evidence="2 3" key="1">
    <citation type="submission" date="2016-07" db="EMBL/GenBank/DDBJ databases">
        <title>Pervasive Adenine N6-methylation of Active Genes in Fungi.</title>
        <authorList>
            <consortium name="DOE Joint Genome Institute"/>
            <person name="Mondo S.J."/>
            <person name="Dannebaum R.O."/>
            <person name="Kuo R.C."/>
            <person name="Labutti K."/>
            <person name="Haridas S."/>
            <person name="Kuo A."/>
            <person name="Salamov A."/>
            <person name="Ahrendt S.R."/>
            <person name="Lipzen A."/>
            <person name="Sullivan W."/>
            <person name="Andreopoulos W.B."/>
            <person name="Clum A."/>
            <person name="Lindquist E."/>
            <person name="Daum C."/>
            <person name="Ramamoorthy G.K."/>
            <person name="Gryganskyi A."/>
            <person name="Culley D."/>
            <person name="Magnuson J.K."/>
            <person name="James T.Y."/>
            <person name="O'Malley M.A."/>
            <person name="Stajich J.E."/>
            <person name="Spatafora J.W."/>
            <person name="Visel A."/>
            <person name="Grigoriev I.V."/>
        </authorList>
    </citation>
    <scope>NUCLEOTIDE SEQUENCE [LARGE SCALE GENOMIC DNA]</scope>
    <source>
        <strain evidence="2 3">NRRL 1336</strain>
    </source>
</reference>
<evidence type="ECO:0000256" key="1">
    <source>
        <dbReference type="SAM" id="MobiDB-lite"/>
    </source>
</evidence>